<gene>
    <name evidence="2" type="ORF">B0H16DRAFT_1555720</name>
</gene>
<feature type="compositionally biased region" description="Low complexity" evidence="1">
    <location>
        <begin position="390"/>
        <end position="406"/>
    </location>
</feature>
<evidence type="ECO:0000313" key="2">
    <source>
        <dbReference type="EMBL" id="KAJ7747364.1"/>
    </source>
</evidence>
<feature type="compositionally biased region" description="Low complexity" evidence="1">
    <location>
        <begin position="29"/>
        <end position="56"/>
    </location>
</feature>
<feature type="compositionally biased region" description="Polar residues" evidence="1">
    <location>
        <begin position="474"/>
        <end position="489"/>
    </location>
</feature>
<feature type="compositionally biased region" description="Low complexity" evidence="1">
    <location>
        <begin position="508"/>
        <end position="530"/>
    </location>
</feature>
<reference evidence="2" key="1">
    <citation type="submission" date="2023-03" db="EMBL/GenBank/DDBJ databases">
        <title>Massive genome expansion in bonnet fungi (Mycena s.s.) driven by repeated elements and novel gene families across ecological guilds.</title>
        <authorList>
            <consortium name="Lawrence Berkeley National Laboratory"/>
            <person name="Harder C.B."/>
            <person name="Miyauchi S."/>
            <person name="Viragh M."/>
            <person name="Kuo A."/>
            <person name="Thoen E."/>
            <person name="Andreopoulos B."/>
            <person name="Lu D."/>
            <person name="Skrede I."/>
            <person name="Drula E."/>
            <person name="Henrissat B."/>
            <person name="Morin E."/>
            <person name="Kohler A."/>
            <person name="Barry K."/>
            <person name="LaButti K."/>
            <person name="Morin E."/>
            <person name="Salamov A."/>
            <person name="Lipzen A."/>
            <person name="Mereny Z."/>
            <person name="Hegedus B."/>
            <person name="Baldrian P."/>
            <person name="Stursova M."/>
            <person name="Weitz H."/>
            <person name="Taylor A."/>
            <person name="Grigoriev I.V."/>
            <person name="Nagy L.G."/>
            <person name="Martin F."/>
            <person name="Kauserud H."/>
        </authorList>
    </citation>
    <scope>NUCLEOTIDE SEQUENCE</scope>
    <source>
        <strain evidence="2">CBHHK182m</strain>
    </source>
</reference>
<dbReference type="InterPro" id="IPR013922">
    <property type="entry name" value="Cyclin_PHO80-like"/>
</dbReference>
<feature type="region of interest" description="Disordered" evidence="1">
    <location>
        <begin position="28"/>
        <end position="95"/>
    </location>
</feature>
<sequence length="701" mass="74184">MHSTIHSLAHRAPPATRSRVRWQPYNALASASASTSTSSRSPSISYLSTPATSVSSSPPPRATPLCETERLRAHPSMPQTPRDPSNPPRESSKNKYATGLVDQAVKSLCEIWRPQDIPNVFLTSSRATVGSELPPPTPKSRTRNTQLPSPVSPLTQPSPPSPQSSSSPAARVGPVTLQCEQDLAANFGNRTNLVPIKGFVHEVLRRSRTSGSVLQTALCYLEAIRPKVPELIRKEQSGEGAGTEYDSESRVTPATAAELALEAQLSSMNFDFTVANPNDEDVMDTVRVSYEDVVCTATPSSTSIPEDQTALSPENSTSASSTAPLPSPLLCPRRAFLASLILASKFTQDKCYSNRAWAKLSGLPAREIGRCERALGDALDWRLWVGKTPPVSQASSSTSVPAPATAGRPVVRCQSEGNLPIGKGPFLKKETGNSGPVRSPSTNRPAQLRGLRRSSTLPADAFAAKAKEQHNDPYLTSNSGSQYKTTWNGEGHQLSFSNIAQQDELMGSPPFAQASSPPSPSSAYSSQQYPSPIPSTPNLSYSPSSTESSSGGDRTIQMSTFMDDNMAALSHDVVVSCGNDISSQWGAAPSSPMLSGLVFEAAVLDPTYGTSAFAGVPPVKLGHFSAANAWPWASPTADDYPASLQYRVGAADADPGLRAKFGSVSAYPNMGTRGSAVGLGLSGLSGGVFPAATTYHHSHIH</sequence>
<feature type="region of interest" description="Disordered" evidence="1">
    <location>
        <begin position="390"/>
        <end position="454"/>
    </location>
</feature>
<feature type="region of interest" description="Disordered" evidence="1">
    <location>
        <begin position="466"/>
        <end position="489"/>
    </location>
</feature>
<dbReference type="CDD" id="cd20557">
    <property type="entry name" value="CYCLIN_ScPCL1-like"/>
    <property type="match status" value="1"/>
</dbReference>
<dbReference type="GO" id="GO:0016538">
    <property type="term" value="F:cyclin-dependent protein serine/threonine kinase regulator activity"/>
    <property type="evidence" value="ECO:0007669"/>
    <property type="project" value="TreeGrafter"/>
</dbReference>
<organism evidence="2 3">
    <name type="scientific">Mycena metata</name>
    <dbReference type="NCBI Taxonomy" id="1033252"/>
    <lineage>
        <taxon>Eukaryota</taxon>
        <taxon>Fungi</taxon>
        <taxon>Dikarya</taxon>
        <taxon>Basidiomycota</taxon>
        <taxon>Agaricomycotina</taxon>
        <taxon>Agaricomycetes</taxon>
        <taxon>Agaricomycetidae</taxon>
        <taxon>Agaricales</taxon>
        <taxon>Marasmiineae</taxon>
        <taxon>Mycenaceae</taxon>
        <taxon>Mycena</taxon>
    </lineage>
</organism>
<dbReference type="GO" id="GO:0000307">
    <property type="term" value="C:cyclin-dependent protein kinase holoenzyme complex"/>
    <property type="evidence" value="ECO:0007669"/>
    <property type="project" value="TreeGrafter"/>
</dbReference>
<dbReference type="PANTHER" id="PTHR15615:SF36">
    <property type="entry name" value="PHO85 CYCLIN-5"/>
    <property type="match status" value="1"/>
</dbReference>
<dbReference type="GO" id="GO:0005634">
    <property type="term" value="C:nucleus"/>
    <property type="evidence" value="ECO:0007669"/>
    <property type="project" value="TreeGrafter"/>
</dbReference>
<comment type="caution">
    <text evidence="2">The sequence shown here is derived from an EMBL/GenBank/DDBJ whole genome shotgun (WGS) entry which is preliminary data.</text>
</comment>
<dbReference type="GO" id="GO:0019901">
    <property type="term" value="F:protein kinase binding"/>
    <property type="evidence" value="ECO:0007669"/>
    <property type="project" value="InterPro"/>
</dbReference>
<dbReference type="PANTHER" id="PTHR15615">
    <property type="match status" value="1"/>
</dbReference>
<protein>
    <submittedName>
        <fullName evidence="2">Uncharacterized protein</fullName>
    </submittedName>
</protein>
<feature type="region of interest" description="Disordered" evidence="1">
    <location>
        <begin position="507"/>
        <end position="556"/>
    </location>
</feature>
<accession>A0AAD7IPF7</accession>
<dbReference type="AlphaFoldDB" id="A0AAD7IPF7"/>
<proteinExistence type="predicted"/>
<feature type="region of interest" description="Disordered" evidence="1">
    <location>
        <begin position="128"/>
        <end position="171"/>
    </location>
</feature>
<feature type="region of interest" description="Disordered" evidence="1">
    <location>
        <begin position="298"/>
        <end position="324"/>
    </location>
</feature>
<evidence type="ECO:0000313" key="3">
    <source>
        <dbReference type="Proteomes" id="UP001215598"/>
    </source>
</evidence>
<feature type="compositionally biased region" description="Polar residues" evidence="1">
    <location>
        <begin position="432"/>
        <end position="445"/>
    </location>
</feature>
<feature type="compositionally biased region" description="Low complexity" evidence="1">
    <location>
        <begin position="146"/>
        <end position="155"/>
    </location>
</feature>
<keyword evidence="3" id="KW-1185">Reference proteome</keyword>
<evidence type="ECO:0000256" key="1">
    <source>
        <dbReference type="SAM" id="MobiDB-lite"/>
    </source>
</evidence>
<dbReference type="Gene3D" id="1.10.472.10">
    <property type="entry name" value="Cyclin-like"/>
    <property type="match status" value="1"/>
</dbReference>
<dbReference type="Proteomes" id="UP001215598">
    <property type="component" value="Unassembled WGS sequence"/>
</dbReference>
<feature type="compositionally biased region" description="Low complexity" evidence="1">
    <location>
        <begin position="540"/>
        <end position="550"/>
    </location>
</feature>
<dbReference type="EMBL" id="JARKIB010000077">
    <property type="protein sequence ID" value="KAJ7747364.1"/>
    <property type="molecule type" value="Genomic_DNA"/>
</dbReference>
<feature type="compositionally biased region" description="Polar residues" evidence="1">
    <location>
        <begin position="298"/>
        <end position="315"/>
    </location>
</feature>
<name>A0AAD7IPF7_9AGAR</name>